<feature type="transmembrane region" description="Helical" evidence="8">
    <location>
        <begin position="20"/>
        <end position="40"/>
    </location>
</feature>
<accession>A0AAU7XGF2</accession>
<comment type="subcellular location">
    <subcellularLocation>
        <location evidence="1">Cell membrane</location>
        <topology evidence="1">Multi-pass membrane protein</topology>
    </subcellularLocation>
</comment>
<keyword evidence="7 8" id="KW-0472">Membrane</keyword>
<reference evidence="10" key="1">
    <citation type="submission" date="2024-06" db="EMBL/GenBank/DDBJ databases">
        <title>Methylostella associata gen. nov., sp. nov., a novel Ancalomicrobiaceae-affiliated facultatively methylotrophic bacteria that feed on methanotrophs of the genus Methylococcus.</title>
        <authorList>
            <person name="Saltykova V."/>
            <person name="Danilova O.V."/>
            <person name="Oshkin I.Y."/>
            <person name="Belova S.E."/>
            <person name="Pimenov N.V."/>
            <person name="Dedysh S.N."/>
        </authorList>
    </citation>
    <scope>NUCLEOTIDE SEQUENCE</scope>
    <source>
        <strain evidence="10">S20</strain>
    </source>
</reference>
<feature type="transmembrane region" description="Helical" evidence="8">
    <location>
        <begin position="211"/>
        <end position="238"/>
    </location>
</feature>
<dbReference type="GO" id="GO:0140359">
    <property type="term" value="F:ABC-type transporter activity"/>
    <property type="evidence" value="ECO:0007669"/>
    <property type="project" value="InterPro"/>
</dbReference>
<dbReference type="Gene3D" id="3.40.1710.10">
    <property type="entry name" value="abc type-2 transporter like domain"/>
    <property type="match status" value="1"/>
</dbReference>
<keyword evidence="4" id="KW-1003">Cell membrane</keyword>
<keyword evidence="3" id="KW-0813">Transport</keyword>
<dbReference type="PANTHER" id="PTHR30294:SF47">
    <property type="entry name" value="INNER MEMBRANE TRANSPORT PERMEASE YHHJ"/>
    <property type="match status" value="1"/>
</dbReference>
<dbReference type="InterPro" id="IPR051449">
    <property type="entry name" value="ABC-2_transporter_component"/>
</dbReference>
<evidence type="ECO:0000256" key="1">
    <source>
        <dbReference type="ARBA" id="ARBA00004651"/>
    </source>
</evidence>
<feature type="transmembrane region" description="Helical" evidence="8">
    <location>
        <begin position="344"/>
        <end position="363"/>
    </location>
</feature>
<feature type="transmembrane region" description="Helical" evidence="8">
    <location>
        <begin position="258"/>
        <end position="280"/>
    </location>
</feature>
<feature type="domain" description="ABC transmembrane type-2" evidence="9">
    <location>
        <begin position="133"/>
        <end position="369"/>
    </location>
</feature>
<protein>
    <submittedName>
        <fullName evidence="10">ABC transporter permease</fullName>
    </submittedName>
</protein>
<organism evidence="10">
    <name type="scientific">Methyloraptor flagellatus</name>
    <dbReference type="NCBI Taxonomy" id="3162530"/>
    <lineage>
        <taxon>Bacteria</taxon>
        <taxon>Pseudomonadati</taxon>
        <taxon>Pseudomonadota</taxon>
        <taxon>Alphaproteobacteria</taxon>
        <taxon>Hyphomicrobiales</taxon>
        <taxon>Ancalomicrobiaceae</taxon>
        <taxon>Methyloraptor</taxon>
    </lineage>
</organism>
<evidence type="ECO:0000256" key="8">
    <source>
        <dbReference type="SAM" id="Phobius"/>
    </source>
</evidence>
<evidence type="ECO:0000256" key="7">
    <source>
        <dbReference type="ARBA" id="ARBA00023136"/>
    </source>
</evidence>
<gene>
    <name evidence="10" type="ORF">ABS361_07970</name>
</gene>
<comment type="similarity">
    <text evidence="2">Belongs to the ABC-2 integral membrane protein family.</text>
</comment>
<evidence type="ECO:0000256" key="2">
    <source>
        <dbReference type="ARBA" id="ARBA00007783"/>
    </source>
</evidence>
<evidence type="ECO:0000259" key="9">
    <source>
        <dbReference type="PROSITE" id="PS51012"/>
    </source>
</evidence>
<dbReference type="KEGG" id="mflg:ABS361_07970"/>
<evidence type="ECO:0000256" key="4">
    <source>
        <dbReference type="ARBA" id="ARBA00022475"/>
    </source>
</evidence>
<proteinExistence type="inferred from homology"/>
<dbReference type="AlphaFoldDB" id="A0AAU7XGF2"/>
<feature type="transmembrane region" description="Helical" evidence="8">
    <location>
        <begin position="287"/>
        <end position="305"/>
    </location>
</feature>
<evidence type="ECO:0000313" key="10">
    <source>
        <dbReference type="EMBL" id="XBY46154.1"/>
    </source>
</evidence>
<dbReference type="GO" id="GO:0005886">
    <property type="term" value="C:plasma membrane"/>
    <property type="evidence" value="ECO:0007669"/>
    <property type="project" value="UniProtKB-SubCell"/>
</dbReference>
<dbReference type="Pfam" id="PF12698">
    <property type="entry name" value="ABC2_membrane_3"/>
    <property type="match status" value="1"/>
</dbReference>
<dbReference type="InterPro" id="IPR013525">
    <property type="entry name" value="ABC2_TM"/>
</dbReference>
<dbReference type="RefSeq" id="WP_407051252.1">
    <property type="nucleotide sequence ID" value="NZ_CP158568.1"/>
</dbReference>
<dbReference type="InterPro" id="IPR047817">
    <property type="entry name" value="ABC2_TM_bact-type"/>
</dbReference>
<evidence type="ECO:0000256" key="3">
    <source>
        <dbReference type="ARBA" id="ARBA00022448"/>
    </source>
</evidence>
<dbReference type="PROSITE" id="PS51012">
    <property type="entry name" value="ABC_TM2"/>
    <property type="match status" value="1"/>
</dbReference>
<name>A0AAU7XGF2_9HYPH</name>
<sequence>MRRVLNVFRLSVKELWSLRADPVMMVLIVYAFTAAVVTVAKGVKLEVSNAAVAMVDLDHSVLSGRLADALTAPYFRRPVQVSRAEADRGMDHGAYSFAIEIPPAFEADVLRGRRPEIGVTVDATAMAQAGNGVAYIQQIVTQEVATYLLAQGVDARLPIATTMRMYFNPNLDGTRFNAVMQVINSITILSIILVGAAVVREREHGTIEHLLVMPVSAAEIALSKVLANSLVILVVVTFSVEIVVKKLLGVPVAGSMPLFLAGTAIYLFSTTSLGILLATVANSMPQLGLLAIPVFVTMQLLSGGITPLESMPDALQKAMHVSPSVYFVQFAQAILYRGAGLSVVWPQLLTMAGIGAVFLVWAITRFRAMLAKAG</sequence>
<evidence type="ECO:0000256" key="5">
    <source>
        <dbReference type="ARBA" id="ARBA00022692"/>
    </source>
</evidence>
<evidence type="ECO:0000256" key="6">
    <source>
        <dbReference type="ARBA" id="ARBA00022989"/>
    </source>
</evidence>
<keyword evidence="6 8" id="KW-1133">Transmembrane helix</keyword>
<feature type="transmembrane region" description="Helical" evidence="8">
    <location>
        <begin position="178"/>
        <end position="199"/>
    </location>
</feature>
<dbReference type="EMBL" id="CP158568">
    <property type="protein sequence ID" value="XBY46154.1"/>
    <property type="molecule type" value="Genomic_DNA"/>
</dbReference>
<dbReference type="PANTHER" id="PTHR30294">
    <property type="entry name" value="MEMBRANE COMPONENT OF ABC TRANSPORTER YHHJ-RELATED"/>
    <property type="match status" value="1"/>
</dbReference>
<keyword evidence="5 8" id="KW-0812">Transmembrane</keyword>